<evidence type="ECO:0000256" key="1">
    <source>
        <dbReference type="SAM" id="MobiDB-lite"/>
    </source>
</evidence>
<protein>
    <recommendedName>
        <fullName evidence="4">Transposase</fullName>
    </recommendedName>
</protein>
<evidence type="ECO:0000313" key="3">
    <source>
        <dbReference type="Proteomes" id="UP000654471"/>
    </source>
</evidence>
<keyword evidence="3" id="KW-1185">Reference proteome</keyword>
<feature type="region of interest" description="Disordered" evidence="1">
    <location>
        <begin position="47"/>
        <end position="67"/>
    </location>
</feature>
<sequence length="204" mass="21528">MKKRFGSSPCVRVEGGGRGVISQAGAVLSTEMVRKSGPDQAISAALAPWRKPRSSRPRSRKTLLDDALDGDRPADVDMLLFGPVASHPTVSRLTDTLAAGGKRDLTAFRTVCAEARERIWKLADVPAPDAEGQVAVDLGDGVLVVAHVKGGPDRDGGPMGVVHRHRVGILPLPGTQLSRRGLTGRCPVLAPLSSVAKADRTEHL</sequence>
<accession>A0ABQ2VP76</accession>
<feature type="compositionally biased region" description="Basic residues" evidence="1">
    <location>
        <begin position="50"/>
        <end position="61"/>
    </location>
</feature>
<gene>
    <name evidence="2" type="ORF">GCM10010211_78030</name>
</gene>
<proteinExistence type="predicted"/>
<name>A0ABQ2VP76_9ACTN</name>
<comment type="caution">
    <text evidence="2">The sequence shown here is derived from an EMBL/GenBank/DDBJ whole genome shotgun (WGS) entry which is preliminary data.</text>
</comment>
<evidence type="ECO:0008006" key="4">
    <source>
        <dbReference type="Google" id="ProtNLM"/>
    </source>
</evidence>
<reference evidence="3" key="1">
    <citation type="journal article" date="2019" name="Int. J. Syst. Evol. Microbiol.">
        <title>The Global Catalogue of Microorganisms (GCM) 10K type strain sequencing project: providing services to taxonomists for standard genome sequencing and annotation.</title>
        <authorList>
            <consortium name="The Broad Institute Genomics Platform"/>
            <consortium name="The Broad Institute Genome Sequencing Center for Infectious Disease"/>
            <person name="Wu L."/>
            <person name="Ma J."/>
        </authorList>
    </citation>
    <scope>NUCLEOTIDE SEQUENCE [LARGE SCALE GENOMIC DNA]</scope>
    <source>
        <strain evidence="3">JCM 3399</strain>
    </source>
</reference>
<dbReference type="Proteomes" id="UP000654471">
    <property type="component" value="Unassembled WGS sequence"/>
</dbReference>
<organism evidence="2 3">
    <name type="scientific">Streptomyces albospinus</name>
    <dbReference type="NCBI Taxonomy" id="285515"/>
    <lineage>
        <taxon>Bacteria</taxon>
        <taxon>Bacillati</taxon>
        <taxon>Actinomycetota</taxon>
        <taxon>Actinomycetes</taxon>
        <taxon>Kitasatosporales</taxon>
        <taxon>Streptomycetaceae</taxon>
        <taxon>Streptomyces</taxon>
    </lineage>
</organism>
<dbReference type="EMBL" id="BMRP01000061">
    <property type="protein sequence ID" value="GGU99028.1"/>
    <property type="molecule type" value="Genomic_DNA"/>
</dbReference>
<evidence type="ECO:0000313" key="2">
    <source>
        <dbReference type="EMBL" id="GGU99028.1"/>
    </source>
</evidence>